<dbReference type="EC" id="2.7.13.3" evidence="2"/>
<evidence type="ECO:0000256" key="7">
    <source>
        <dbReference type="ARBA" id="ARBA00022840"/>
    </source>
</evidence>
<dbReference type="Gene3D" id="1.25.40.10">
    <property type="entry name" value="Tetratricopeptide repeat domain"/>
    <property type="match status" value="2"/>
</dbReference>
<evidence type="ECO:0000256" key="5">
    <source>
        <dbReference type="ARBA" id="ARBA00022741"/>
    </source>
</evidence>
<evidence type="ECO:0000256" key="4">
    <source>
        <dbReference type="ARBA" id="ARBA00022679"/>
    </source>
</evidence>
<dbReference type="PANTHER" id="PTHR24421">
    <property type="entry name" value="NITRATE/NITRITE SENSOR PROTEIN NARX-RELATED"/>
    <property type="match status" value="1"/>
</dbReference>
<dbReference type="PANTHER" id="PTHR24421:SF10">
    <property type="entry name" value="NITRATE_NITRITE SENSOR PROTEIN NARQ"/>
    <property type="match status" value="1"/>
</dbReference>
<dbReference type="GO" id="GO:0016020">
    <property type="term" value="C:membrane"/>
    <property type="evidence" value="ECO:0007669"/>
    <property type="project" value="InterPro"/>
</dbReference>
<dbReference type="SUPFAM" id="SSF48452">
    <property type="entry name" value="TPR-like"/>
    <property type="match status" value="1"/>
</dbReference>
<organism evidence="12 13">
    <name type="scientific">Tenacibaculum jejuense</name>
    <dbReference type="NCBI Taxonomy" id="584609"/>
    <lineage>
        <taxon>Bacteria</taxon>
        <taxon>Pseudomonadati</taxon>
        <taxon>Bacteroidota</taxon>
        <taxon>Flavobacteriia</taxon>
        <taxon>Flavobacteriales</taxon>
        <taxon>Flavobacteriaceae</taxon>
        <taxon>Tenacibaculum</taxon>
    </lineage>
</organism>
<sequence>MKKISLIITFLSVWTSFSQNTDLKLLEEKDRKSMNEISNLFFKESKEKEAYTKALKLMKEGNSDSGKSLATSLISSYFSKMRSLDSAIYYAEKTLTYKNFSTDSIKRKRYIMGSMNLATGYFAKGIIDKAKKLYIDGIQKAEEWGDMNNYYGFIVNLGNLYYMNREHEKALEFYEKGSKSPQDRVKMMCNSSIGNIYATAFKDYKKSNEYYHKALSQLKGNLYFELTLKLNIAHNLLKIGKETEGINELKNIISESKKLGYYNQERQANEYLIEVYVKNGNYKKAESLLIPLLEDYKKKGNLKDELDSYGFLRKIKEGEKLYQEAFQYSEKYITLKDSINKLQREKEINELEVKFETLEKEKEIVLLRKEQEFKDQEIAQQAMIRNIILGTSILIIIAILMLLRFYFQRLKTQKILNETQEAFNYQKVKNLMKKQELELVKAAIEGQDAERKRLAKGLHDSIGNNMAAIKLQFEDLSEDSKKLQKIKNDLSDTYEQVRELSHNLLPRKIRQNDYSEVLNEYISNIDKISDLNINFTASDTEIINNIDKYLQSEIFAILQELISNTIKHANATSIDINLEIVEDKIYLTYEDDGKGFDVNTVEKGIGLKNIKDRVEQLSGNQIIDSHPKRGSLFRITFDKDIYIVQEVV</sequence>
<evidence type="ECO:0000259" key="11">
    <source>
        <dbReference type="PROSITE" id="PS50109"/>
    </source>
</evidence>
<keyword evidence="10" id="KW-1133">Transmembrane helix</keyword>
<evidence type="ECO:0000313" key="13">
    <source>
        <dbReference type="Proteomes" id="UP000215214"/>
    </source>
</evidence>
<keyword evidence="6" id="KW-0418">Kinase</keyword>
<dbReference type="OrthoDB" id="9778366at2"/>
<dbReference type="SMART" id="SM00387">
    <property type="entry name" value="HATPase_c"/>
    <property type="match status" value="1"/>
</dbReference>
<name>A0A238UE78_9FLAO</name>
<dbReference type="InterPro" id="IPR050482">
    <property type="entry name" value="Sensor_HK_TwoCompSys"/>
</dbReference>
<dbReference type="Proteomes" id="UP000215214">
    <property type="component" value="Chromosome TJEJU"/>
</dbReference>
<dbReference type="InterPro" id="IPR011712">
    <property type="entry name" value="Sig_transdc_His_kin_sub3_dim/P"/>
</dbReference>
<dbReference type="KEGG" id="tje:TJEJU_3717"/>
<keyword evidence="9" id="KW-0175">Coiled coil</keyword>
<dbReference type="SUPFAM" id="SSF55874">
    <property type="entry name" value="ATPase domain of HSP90 chaperone/DNA topoisomerase II/histidine kinase"/>
    <property type="match status" value="1"/>
</dbReference>
<keyword evidence="8" id="KW-0902">Two-component regulatory system</keyword>
<evidence type="ECO:0000256" key="2">
    <source>
        <dbReference type="ARBA" id="ARBA00012438"/>
    </source>
</evidence>
<dbReference type="GO" id="GO:0005524">
    <property type="term" value="F:ATP binding"/>
    <property type="evidence" value="ECO:0007669"/>
    <property type="project" value="UniProtKB-KW"/>
</dbReference>
<accession>A0A238UE78</accession>
<keyword evidence="10" id="KW-0472">Membrane</keyword>
<protein>
    <recommendedName>
        <fullName evidence="2">histidine kinase</fullName>
        <ecNumber evidence="2">2.7.13.3</ecNumber>
    </recommendedName>
</protein>
<evidence type="ECO:0000256" key="1">
    <source>
        <dbReference type="ARBA" id="ARBA00000085"/>
    </source>
</evidence>
<dbReference type="GO" id="GO:0046983">
    <property type="term" value="F:protein dimerization activity"/>
    <property type="evidence" value="ECO:0007669"/>
    <property type="project" value="InterPro"/>
</dbReference>
<dbReference type="InterPro" id="IPR003594">
    <property type="entry name" value="HATPase_dom"/>
</dbReference>
<evidence type="ECO:0000256" key="10">
    <source>
        <dbReference type="SAM" id="Phobius"/>
    </source>
</evidence>
<evidence type="ECO:0000256" key="3">
    <source>
        <dbReference type="ARBA" id="ARBA00022553"/>
    </source>
</evidence>
<keyword evidence="10 12" id="KW-0812">Transmembrane</keyword>
<keyword evidence="5" id="KW-0547">Nucleotide-binding</keyword>
<dbReference type="Pfam" id="PF02518">
    <property type="entry name" value="HATPase_c"/>
    <property type="match status" value="1"/>
</dbReference>
<gene>
    <name evidence="12" type="ORF">TJEJU_3717</name>
</gene>
<feature type="coiled-coil region" evidence="9">
    <location>
        <begin position="425"/>
        <end position="452"/>
    </location>
</feature>
<dbReference type="InterPro" id="IPR005467">
    <property type="entry name" value="His_kinase_dom"/>
</dbReference>
<dbReference type="EMBL" id="LT899436">
    <property type="protein sequence ID" value="SNR17355.1"/>
    <property type="molecule type" value="Genomic_DNA"/>
</dbReference>
<dbReference type="AlphaFoldDB" id="A0A238UE78"/>
<comment type="catalytic activity">
    <reaction evidence="1">
        <text>ATP + protein L-histidine = ADP + protein N-phospho-L-histidine.</text>
        <dbReference type="EC" id="2.7.13.3"/>
    </reaction>
</comment>
<evidence type="ECO:0000256" key="6">
    <source>
        <dbReference type="ARBA" id="ARBA00022777"/>
    </source>
</evidence>
<keyword evidence="3" id="KW-0597">Phosphoprotein</keyword>
<evidence type="ECO:0000256" key="9">
    <source>
        <dbReference type="SAM" id="Coils"/>
    </source>
</evidence>
<dbReference type="Gene3D" id="3.30.565.10">
    <property type="entry name" value="Histidine kinase-like ATPase, C-terminal domain"/>
    <property type="match status" value="1"/>
</dbReference>
<dbReference type="RefSeq" id="WP_095074476.1">
    <property type="nucleotide sequence ID" value="NZ_LT899436.1"/>
</dbReference>
<reference evidence="12 13" key="1">
    <citation type="submission" date="2017-07" db="EMBL/GenBank/DDBJ databases">
        <authorList>
            <person name="Sun Z.S."/>
            <person name="Albrecht U."/>
            <person name="Echele G."/>
            <person name="Lee C.C."/>
        </authorList>
    </citation>
    <scope>NUCLEOTIDE SEQUENCE [LARGE SCALE GENOMIC DNA]</scope>
    <source>
        <strain evidence="13">type strain: KCTC 22618</strain>
    </source>
</reference>
<evidence type="ECO:0000313" key="12">
    <source>
        <dbReference type="EMBL" id="SNR17355.1"/>
    </source>
</evidence>
<feature type="coiled-coil region" evidence="9">
    <location>
        <begin position="341"/>
        <end position="368"/>
    </location>
</feature>
<evidence type="ECO:0000256" key="8">
    <source>
        <dbReference type="ARBA" id="ARBA00023012"/>
    </source>
</evidence>
<dbReference type="Gene3D" id="1.20.5.1930">
    <property type="match status" value="1"/>
</dbReference>
<dbReference type="InterPro" id="IPR011990">
    <property type="entry name" value="TPR-like_helical_dom_sf"/>
</dbReference>
<proteinExistence type="predicted"/>
<feature type="transmembrane region" description="Helical" evidence="10">
    <location>
        <begin position="387"/>
        <end position="407"/>
    </location>
</feature>
<dbReference type="GO" id="GO:0000155">
    <property type="term" value="F:phosphorelay sensor kinase activity"/>
    <property type="evidence" value="ECO:0007669"/>
    <property type="project" value="InterPro"/>
</dbReference>
<keyword evidence="7" id="KW-0067">ATP-binding</keyword>
<dbReference type="CDD" id="cd16917">
    <property type="entry name" value="HATPase_UhpB-NarQ-NarX-like"/>
    <property type="match status" value="1"/>
</dbReference>
<dbReference type="InterPro" id="IPR036890">
    <property type="entry name" value="HATPase_C_sf"/>
</dbReference>
<keyword evidence="13" id="KW-1185">Reference proteome</keyword>
<feature type="domain" description="Histidine kinase" evidence="11">
    <location>
        <begin position="457"/>
        <end position="641"/>
    </location>
</feature>
<keyword evidence="4" id="KW-0808">Transferase</keyword>
<dbReference type="Pfam" id="PF07730">
    <property type="entry name" value="HisKA_3"/>
    <property type="match status" value="1"/>
</dbReference>
<dbReference type="PROSITE" id="PS50109">
    <property type="entry name" value="HIS_KIN"/>
    <property type="match status" value="1"/>
</dbReference>